<dbReference type="PRINTS" id="PR00385">
    <property type="entry name" value="P450"/>
</dbReference>
<comment type="similarity">
    <text evidence="2">Belongs to the cytochrome P450 family.</text>
</comment>
<proteinExistence type="inferred from homology"/>
<dbReference type="GO" id="GO:0020037">
    <property type="term" value="F:heme binding"/>
    <property type="evidence" value="ECO:0007669"/>
    <property type="project" value="InterPro"/>
</dbReference>
<dbReference type="PRINTS" id="PR00463">
    <property type="entry name" value="EP450I"/>
</dbReference>
<reference evidence="13" key="1">
    <citation type="submission" date="2023-03" db="EMBL/GenBank/DDBJ databases">
        <title>Chromosome-scale reference genome and RAD-based genetic map of yellow starthistle (Centaurea solstitialis) reveal putative structural variation and QTLs associated with invader traits.</title>
        <authorList>
            <person name="Reatini B."/>
            <person name="Cang F.A."/>
            <person name="Jiang Q."/>
            <person name="Mckibben M.T.W."/>
            <person name="Barker M.S."/>
            <person name="Rieseberg L.H."/>
            <person name="Dlugosch K.M."/>
        </authorList>
    </citation>
    <scope>NUCLEOTIDE SEQUENCE</scope>
    <source>
        <strain evidence="13">CAN-66</strain>
        <tissue evidence="13">Leaf</tissue>
    </source>
</reference>
<dbReference type="GO" id="GO:0016020">
    <property type="term" value="C:membrane"/>
    <property type="evidence" value="ECO:0007669"/>
    <property type="project" value="UniProtKB-SubCell"/>
</dbReference>
<evidence type="ECO:0000256" key="7">
    <source>
        <dbReference type="ARBA" id="ARBA00023002"/>
    </source>
</evidence>
<keyword evidence="9" id="KW-0503">Monooxygenase</keyword>
<dbReference type="PANTHER" id="PTHR24282:SF36">
    <property type="entry name" value="CYTOCHROME P450 714A1-RELATED"/>
    <property type="match status" value="1"/>
</dbReference>
<evidence type="ECO:0008006" key="15">
    <source>
        <dbReference type="Google" id="ProtNLM"/>
    </source>
</evidence>
<dbReference type="InterPro" id="IPR001128">
    <property type="entry name" value="Cyt_P450"/>
</dbReference>
<feature type="binding site" description="axial binding residue" evidence="11">
    <location>
        <position position="474"/>
    </location>
    <ligand>
        <name>heme</name>
        <dbReference type="ChEBI" id="CHEBI:30413"/>
    </ligand>
    <ligandPart>
        <name>Fe</name>
        <dbReference type="ChEBI" id="CHEBI:18248"/>
    </ligandPart>
</feature>
<dbReference type="InterPro" id="IPR050665">
    <property type="entry name" value="Cytochrome_P450_Monooxygen"/>
</dbReference>
<keyword evidence="3 11" id="KW-0349">Heme</keyword>
<comment type="caution">
    <text evidence="13">The sequence shown here is derived from an EMBL/GenBank/DDBJ whole genome shotgun (WGS) entry which is preliminary data.</text>
</comment>
<keyword evidence="5 11" id="KW-0479">Metal-binding</keyword>
<dbReference type="GO" id="GO:0005506">
    <property type="term" value="F:iron ion binding"/>
    <property type="evidence" value="ECO:0007669"/>
    <property type="project" value="InterPro"/>
</dbReference>
<feature type="transmembrane region" description="Helical" evidence="12">
    <location>
        <begin position="15"/>
        <end position="37"/>
    </location>
</feature>
<comment type="subcellular location">
    <subcellularLocation>
        <location evidence="1">Membrane</location>
    </subcellularLocation>
</comment>
<evidence type="ECO:0000256" key="9">
    <source>
        <dbReference type="ARBA" id="ARBA00023033"/>
    </source>
</evidence>
<keyword evidence="7" id="KW-0560">Oxidoreductase</keyword>
<keyword evidence="10 12" id="KW-0472">Membrane</keyword>
<dbReference type="PANTHER" id="PTHR24282">
    <property type="entry name" value="CYTOCHROME P450 FAMILY MEMBER"/>
    <property type="match status" value="1"/>
</dbReference>
<dbReference type="InterPro" id="IPR036396">
    <property type="entry name" value="Cyt_P450_sf"/>
</dbReference>
<dbReference type="InterPro" id="IPR017972">
    <property type="entry name" value="Cyt_P450_CS"/>
</dbReference>
<dbReference type="InterPro" id="IPR002401">
    <property type="entry name" value="Cyt_P450_E_grp-I"/>
</dbReference>
<evidence type="ECO:0000256" key="3">
    <source>
        <dbReference type="ARBA" id="ARBA00022617"/>
    </source>
</evidence>
<accession>A0AA38T4M4</accession>
<name>A0AA38T4M4_9ASTR</name>
<gene>
    <name evidence="13" type="ORF">OSB04_017494</name>
</gene>
<evidence type="ECO:0000256" key="4">
    <source>
        <dbReference type="ARBA" id="ARBA00022692"/>
    </source>
</evidence>
<dbReference type="SUPFAM" id="SSF48264">
    <property type="entry name" value="Cytochrome P450"/>
    <property type="match status" value="2"/>
</dbReference>
<dbReference type="GO" id="GO:0016705">
    <property type="term" value="F:oxidoreductase activity, acting on paired donors, with incorporation or reduction of molecular oxygen"/>
    <property type="evidence" value="ECO:0007669"/>
    <property type="project" value="InterPro"/>
</dbReference>
<dbReference type="GO" id="GO:0004497">
    <property type="term" value="F:monooxygenase activity"/>
    <property type="evidence" value="ECO:0007669"/>
    <property type="project" value="UniProtKB-KW"/>
</dbReference>
<evidence type="ECO:0000256" key="10">
    <source>
        <dbReference type="ARBA" id="ARBA00023136"/>
    </source>
</evidence>
<evidence type="ECO:0000313" key="14">
    <source>
        <dbReference type="Proteomes" id="UP001172457"/>
    </source>
</evidence>
<comment type="cofactor">
    <cofactor evidence="11">
        <name>heme</name>
        <dbReference type="ChEBI" id="CHEBI:30413"/>
    </cofactor>
</comment>
<evidence type="ECO:0000256" key="6">
    <source>
        <dbReference type="ARBA" id="ARBA00022989"/>
    </source>
</evidence>
<evidence type="ECO:0000256" key="1">
    <source>
        <dbReference type="ARBA" id="ARBA00004370"/>
    </source>
</evidence>
<dbReference type="Pfam" id="PF00067">
    <property type="entry name" value="p450"/>
    <property type="match status" value="2"/>
</dbReference>
<evidence type="ECO:0000313" key="13">
    <source>
        <dbReference type="EMBL" id="KAJ9553449.1"/>
    </source>
</evidence>
<keyword evidence="4 12" id="KW-0812">Transmembrane</keyword>
<keyword evidence="6 12" id="KW-1133">Transmembrane helix</keyword>
<keyword evidence="14" id="KW-1185">Reference proteome</keyword>
<dbReference type="PROSITE" id="PS00086">
    <property type="entry name" value="CYTOCHROME_P450"/>
    <property type="match status" value="2"/>
</dbReference>
<dbReference type="AlphaFoldDB" id="A0AA38T4M4"/>
<dbReference type="Gene3D" id="1.10.630.10">
    <property type="entry name" value="Cytochrome P450"/>
    <property type="match status" value="2"/>
</dbReference>
<dbReference type="Proteomes" id="UP001172457">
    <property type="component" value="Chromosome 4"/>
</dbReference>
<evidence type="ECO:0000256" key="2">
    <source>
        <dbReference type="ARBA" id="ARBA00010617"/>
    </source>
</evidence>
<organism evidence="13 14">
    <name type="scientific">Centaurea solstitialis</name>
    <name type="common">yellow star-thistle</name>
    <dbReference type="NCBI Taxonomy" id="347529"/>
    <lineage>
        <taxon>Eukaryota</taxon>
        <taxon>Viridiplantae</taxon>
        <taxon>Streptophyta</taxon>
        <taxon>Embryophyta</taxon>
        <taxon>Tracheophyta</taxon>
        <taxon>Spermatophyta</taxon>
        <taxon>Magnoliopsida</taxon>
        <taxon>eudicotyledons</taxon>
        <taxon>Gunneridae</taxon>
        <taxon>Pentapetalae</taxon>
        <taxon>asterids</taxon>
        <taxon>campanulids</taxon>
        <taxon>Asterales</taxon>
        <taxon>Asteraceae</taxon>
        <taxon>Carduoideae</taxon>
        <taxon>Cardueae</taxon>
        <taxon>Centaureinae</taxon>
        <taxon>Centaurea</taxon>
    </lineage>
</organism>
<keyword evidence="8 11" id="KW-0408">Iron</keyword>
<evidence type="ECO:0000256" key="12">
    <source>
        <dbReference type="SAM" id="Phobius"/>
    </source>
</evidence>
<evidence type="ECO:0000256" key="5">
    <source>
        <dbReference type="ARBA" id="ARBA00022723"/>
    </source>
</evidence>
<sequence>MKAEVFSSLDLDHHLLVHVGLLVITILALYFLNITWLKPQRVRWILARQGIRGPKPSFLYGNVPEMQKIQSAATAMKGSSSTSSSYGDFVGDDYTCTLFPYFEQWRKQYGSTYTYSTGDKQHLYINDPELVKEMNQSITLGLGKPSYITKRLSPLLGNGILRSNGHFWVHQRKIIAPEFFMDKVKGMVGLMSESAVPLLRKWEACIESQGGGRVEIRVDDDLRAVSADVISRACFGSSYTKGKEIFSKLRTLQKNISSKGMLFGLPAFGQRKDVKSLEKEIDSLIWETVCERKCQETPLLKKDLLQMILEEAMDHFASKEASRHFIVDNCKNIYFAGHESTSVAASWCLMLLALHPQWQTYIRDEMSEACPNGLLDVDSLPKLKSVKMVIQEAMRLFPPAAFVSREALERTKIGNLDVPKGVCIWSLIPTLHRDPDIWGPDAHEFRPERFENGVIKACKAPQAYVPFGVGARSCLGRNFAMAQLKVVISLITSRFSFSLSPNYRHSPAYRMVVQPGHDRPNIHPVALHRQRKDVKSLEKEIDSLIWETVCERKCQETPLLKKDLLQMILEEAMDHFASKEASRHFIVKGAPTKEKSWIRALIVDNCKNIYFVGHESTSVAASWCLMLLALHPQWQTQIRDEMSEACPNGLLDVDSLSKLKSVKMGIQEAMRLFPPAVLVSREALERTKIGNLDVPKGVCIWSLIPTLHRDPDIWGPDAHEFRPERFENGVIKACKAPQAYVPFGVGARSCLGRNFAMAQLKVVISLVTSRFSFSLSPNYRHSPAYRMVVQPGHGVNILIEKLQ</sequence>
<evidence type="ECO:0000256" key="8">
    <source>
        <dbReference type="ARBA" id="ARBA00023004"/>
    </source>
</evidence>
<dbReference type="EMBL" id="JARYMX010000004">
    <property type="protein sequence ID" value="KAJ9553449.1"/>
    <property type="molecule type" value="Genomic_DNA"/>
</dbReference>
<protein>
    <recommendedName>
        <fullName evidence="15">Cytochrome P450</fullName>
    </recommendedName>
</protein>
<evidence type="ECO:0000256" key="11">
    <source>
        <dbReference type="PIRSR" id="PIRSR602401-1"/>
    </source>
</evidence>